<evidence type="ECO:0000259" key="3">
    <source>
        <dbReference type="PROSITE" id="PS50043"/>
    </source>
</evidence>
<dbReference type="SUPFAM" id="SSF52540">
    <property type="entry name" value="P-loop containing nucleoside triphosphate hydrolases"/>
    <property type="match status" value="1"/>
</dbReference>
<reference evidence="4 5" key="1">
    <citation type="submission" date="2021-08" db="EMBL/GenBank/DDBJ databases">
        <title>Streptomyces sp. PTM05 isolated from lichen.</title>
        <authorList>
            <person name="Somphong A."/>
            <person name="Phongsopitanun W."/>
            <person name="Tanasupawat S."/>
        </authorList>
    </citation>
    <scope>NUCLEOTIDE SEQUENCE [LARGE SCALE GENOMIC DNA]</scope>
    <source>
        <strain evidence="4 5">Ptm05</strain>
    </source>
</reference>
<dbReference type="InterPro" id="IPR000792">
    <property type="entry name" value="Tscrpt_reg_LuxR_C"/>
</dbReference>
<dbReference type="InterPro" id="IPR036388">
    <property type="entry name" value="WH-like_DNA-bd_sf"/>
</dbReference>
<dbReference type="InterPro" id="IPR027417">
    <property type="entry name" value="P-loop_NTPase"/>
</dbReference>
<dbReference type="Gene3D" id="1.25.40.10">
    <property type="entry name" value="Tetratricopeptide repeat domain"/>
    <property type="match status" value="2"/>
</dbReference>
<evidence type="ECO:0000256" key="2">
    <source>
        <dbReference type="ARBA" id="ARBA00022840"/>
    </source>
</evidence>
<name>A0ABS7QUX9_9ACTN</name>
<gene>
    <name evidence="4" type="ORF">K7472_19510</name>
</gene>
<dbReference type="PRINTS" id="PR00038">
    <property type="entry name" value="HTHLUXR"/>
</dbReference>
<dbReference type="Pfam" id="PF00196">
    <property type="entry name" value="GerE"/>
    <property type="match status" value="1"/>
</dbReference>
<keyword evidence="5" id="KW-1185">Reference proteome</keyword>
<keyword evidence="1" id="KW-0547">Nucleotide-binding</keyword>
<dbReference type="PANTHER" id="PTHR16305:SF35">
    <property type="entry name" value="TRANSCRIPTIONAL ACTIVATOR DOMAIN"/>
    <property type="match status" value="1"/>
</dbReference>
<feature type="domain" description="HTH luxR-type" evidence="3">
    <location>
        <begin position="870"/>
        <end position="935"/>
    </location>
</feature>
<dbReference type="PROSITE" id="PS00622">
    <property type="entry name" value="HTH_LUXR_1"/>
    <property type="match status" value="1"/>
</dbReference>
<dbReference type="SMART" id="SM00421">
    <property type="entry name" value="HTH_LUXR"/>
    <property type="match status" value="1"/>
</dbReference>
<dbReference type="EMBL" id="JAINVZ010000013">
    <property type="protein sequence ID" value="MBY8887023.1"/>
    <property type="molecule type" value="Genomic_DNA"/>
</dbReference>
<dbReference type="InterPro" id="IPR011990">
    <property type="entry name" value="TPR-like_helical_dom_sf"/>
</dbReference>
<dbReference type="PROSITE" id="PS50043">
    <property type="entry name" value="HTH_LUXR_2"/>
    <property type="match status" value="1"/>
</dbReference>
<protein>
    <submittedName>
        <fullName evidence="4">AAA family ATPase</fullName>
    </submittedName>
</protein>
<dbReference type="RefSeq" id="WP_222979784.1">
    <property type="nucleotide sequence ID" value="NZ_JAINVZ010000013.1"/>
</dbReference>
<dbReference type="PANTHER" id="PTHR16305">
    <property type="entry name" value="TESTICULAR SOLUBLE ADENYLYL CYCLASE"/>
    <property type="match status" value="1"/>
</dbReference>
<dbReference type="SUPFAM" id="SSF48452">
    <property type="entry name" value="TPR-like"/>
    <property type="match status" value="2"/>
</dbReference>
<dbReference type="Pfam" id="PF13191">
    <property type="entry name" value="AAA_16"/>
    <property type="match status" value="1"/>
</dbReference>
<dbReference type="Proteomes" id="UP001198565">
    <property type="component" value="Unassembled WGS sequence"/>
</dbReference>
<evidence type="ECO:0000313" key="5">
    <source>
        <dbReference type="Proteomes" id="UP001198565"/>
    </source>
</evidence>
<comment type="caution">
    <text evidence="4">The sequence shown here is derived from an EMBL/GenBank/DDBJ whole genome shotgun (WGS) entry which is preliminary data.</text>
</comment>
<dbReference type="InterPro" id="IPR016032">
    <property type="entry name" value="Sig_transdc_resp-reg_C-effctor"/>
</dbReference>
<dbReference type="CDD" id="cd06170">
    <property type="entry name" value="LuxR_C_like"/>
    <property type="match status" value="1"/>
</dbReference>
<sequence>MGRDEEVVLLRKAVADVAAGRGRALLVEGEPGIGKSALLAAGLARAVDAGCVVLHGVCDALGQRFPLSVMKEALGIDEGSSDPRRAAAATALSSSVEAGAWGVAGDPVMAAVERVLGLVDRLTADGPLVLIVEDLHWLDEASVILWRGMCRAATQSPLLLVGSYRPTAGLTTIEQVRRVVLETGGLVIPLHPLPPSCVTTMASDILGAEPGIALTEQLRLASGNPLYVRELLDALRRADAVHLVAGRAELRTGAAPVAIVSLAGVIADRLDFLSGEVRDVLRTAALLGPDFSVTDLAAIVGRPVPELVPVLEGAIAVGVVEPYRRRLRFRHGLLRQTLYEAMPTAVRSAMYRHAAQVLFRGGASVERVAQLVLNIPEEADGWELDWIAENAVALTHRSPGITSELLERALRQLRESDPRYAVLEDQLGVVAYLLGRWDQAERLARLARVRAMGDPERLCRADWLLGRSLQRMGRSSEALEALTAAVTEPGRPPAWLARLNALRSSSLRARLQVDEAEMVALNALDTAERTTDPVGMAFALHSLSMQRVTASDLEAGLAYVDRALAVSAGHDDLADLHLQMLGNRFTMLTDLDRLPEATEGARQALALAERIGNIPRLDDLRVQAASVISYPQGRWDDALTDLELASEVPAGSMMGIIRCSHLALIAAHRDDGAEAARQVEMLARVKAGAAKLGPEIMVRAAQAAQAERSGRPDLGVEELRPLLAPDSDAATLERGSFLPALTRLATSIQDSGTAHAAVEVAECEDDFSSTPQGAAVALWCRGLLDRTPEAIEGAAAYYRRSGRTAMLGFVLEDAAESWAATGEHDKARPLLAEALGIYSNLGAIWTVRRAMARLRVHGVRPGVRGMRQRPTTGWQALTDSELRIAELVAKGWSNPDIAGQLMLSRRTVETHVSHILAKLRITSRREVARLVGETD</sequence>
<dbReference type="SUPFAM" id="SSF46894">
    <property type="entry name" value="C-terminal effector domain of the bipartite response regulators"/>
    <property type="match status" value="1"/>
</dbReference>
<proteinExistence type="predicted"/>
<dbReference type="InterPro" id="IPR041664">
    <property type="entry name" value="AAA_16"/>
</dbReference>
<keyword evidence="2" id="KW-0067">ATP-binding</keyword>
<dbReference type="Gene3D" id="1.10.10.10">
    <property type="entry name" value="Winged helix-like DNA-binding domain superfamily/Winged helix DNA-binding domain"/>
    <property type="match status" value="1"/>
</dbReference>
<accession>A0ABS7QUX9</accession>
<organism evidence="4 5">
    <name type="scientific">Streptantibioticus parmotrematis</name>
    <dbReference type="NCBI Taxonomy" id="2873249"/>
    <lineage>
        <taxon>Bacteria</taxon>
        <taxon>Bacillati</taxon>
        <taxon>Actinomycetota</taxon>
        <taxon>Actinomycetes</taxon>
        <taxon>Kitasatosporales</taxon>
        <taxon>Streptomycetaceae</taxon>
        <taxon>Streptantibioticus</taxon>
    </lineage>
</organism>
<evidence type="ECO:0000313" key="4">
    <source>
        <dbReference type="EMBL" id="MBY8887023.1"/>
    </source>
</evidence>
<evidence type="ECO:0000256" key="1">
    <source>
        <dbReference type="ARBA" id="ARBA00022741"/>
    </source>
</evidence>